<sequence length="154" mass="17442">MSLINQTIKEEQFILEDESHEDHVKELDGMQYIKQEPFSSLDENDNEPSNISGLERKQSLVMEQACDIEMKSEPLLEESKPVIKEQVAIAPFTPQEGVALPAAWTLHIYISWREGVPSFKPLGSTLSHGLWKALLMTMLGEPWCKVTLIFSGKN</sequence>
<proteinExistence type="predicted"/>
<evidence type="ECO:0000313" key="2">
    <source>
        <dbReference type="Proteomes" id="UP000235965"/>
    </source>
</evidence>
<gene>
    <name evidence="1" type="ORF">B7P43_G06929</name>
</gene>
<dbReference type="Proteomes" id="UP000235965">
    <property type="component" value="Unassembled WGS sequence"/>
</dbReference>
<dbReference type="EMBL" id="NEVH01023281">
    <property type="protein sequence ID" value="PNF18053.1"/>
    <property type="molecule type" value="Genomic_DNA"/>
</dbReference>
<organism evidence="1 2">
    <name type="scientific">Cryptotermes secundus</name>
    <dbReference type="NCBI Taxonomy" id="105785"/>
    <lineage>
        <taxon>Eukaryota</taxon>
        <taxon>Metazoa</taxon>
        <taxon>Ecdysozoa</taxon>
        <taxon>Arthropoda</taxon>
        <taxon>Hexapoda</taxon>
        <taxon>Insecta</taxon>
        <taxon>Pterygota</taxon>
        <taxon>Neoptera</taxon>
        <taxon>Polyneoptera</taxon>
        <taxon>Dictyoptera</taxon>
        <taxon>Blattodea</taxon>
        <taxon>Blattoidea</taxon>
        <taxon>Termitoidae</taxon>
        <taxon>Kalotermitidae</taxon>
        <taxon>Cryptotermitinae</taxon>
        <taxon>Cryptotermes</taxon>
    </lineage>
</organism>
<accession>A0A2J7PNY8</accession>
<name>A0A2J7PNY8_9NEOP</name>
<evidence type="ECO:0000313" key="1">
    <source>
        <dbReference type="EMBL" id="PNF18053.1"/>
    </source>
</evidence>
<dbReference type="AlphaFoldDB" id="A0A2J7PNY8"/>
<keyword evidence="2" id="KW-1185">Reference proteome</keyword>
<reference evidence="1 2" key="1">
    <citation type="submission" date="2017-12" db="EMBL/GenBank/DDBJ databases">
        <title>Hemimetabolous genomes reveal molecular basis of termite eusociality.</title>
        <authorList>
            <person name="Harrison M.C."/>
            <person name="Jongepier E."/>
            <person name="Robertson H.M."/>
            <person name="Arning N."/>
            <person name="Bitard-Feildel T."/>
            <person name="Chao H."/>
            <person name="Childers C.P."/>
            <person name="Dinh H."/>
            <person name="Doddapaneni H."/>
            <person name="Dugan S."/>
            <person name="Gowin J."/>
            <person name="Greiner C."/>
            <person name="Han Y."/>
            <person name="Hu H."/>
            <person name="Hughes D.S.T."/>
            <person name="Huylmans A.-K."/>
            <person name="Kemena C."/>
            <person name="Kremer L.P.M."/>
            <person name="Lee S.L."/>
            <person name="Lopez-Ezquerra A."/>
            <person name="Mallet L."/>
            <person name="Monroy-Kuhn J.M."/>
            <person name="Moser A."/>
            <person name="Murali S.C."/>
            <person name="Muzny D.M."/>
            <person name="Otani S."/>
            <person name="Piulachs M.-D."/>
            <person name="Poelchau M."/>
            <person name="Qu J."/>
            <person name="Schaub F."/>
            <person name="Wada-Katsumata A."/>
            <person name="Worley K.C."/>
            <person name="Xie Q."/>
            <person name="Ylla G."/>
            <person name="Poulsen M."/>
            <person name="Gibbs R.A."/>
            <person name="Schal C."/>
            <person name="Richards S."/>
            <person name="Belles X."/>
            <person name="Korb J."/>
            <person name="Bornberg-Bauer E."/>
        </authorList>
    </citation>
    <scope>NUCLEOTIDE SEQUENCE [LARGE SCALE GENOMIC DNA]</scope>
    <source>
        <tissue evidence="1">Whole body</tissue>
    </source>
</reference>
<comment type="caution">
    <text evidence="1">The sequence shown here is derived from an EMBL/GenBank/DDBJ whole genome shotgun (WGS) entry which is preliminary data.</text>
</comment>
<protein>
    <submittedName>
        <fullName evidence="1">Uncharacterized protein</fullName>
    </submittedName>
</protein>